<dbReference type="KEGG" id="pais:PFX98_03430"/>
<keyword evidence="2" id="KW-0479">Metal-binding</keyword>
<dbReference type="CDD" id="cd02247">
    <property type="entry name" value="cupin_pirin_C"/>
    <property type="match status" value="1"/>
</dbReference>
<feature type="binding site" evidence="2">
    <location>
        <position position="101"/>
    </location>
    <ligand>
        <name>Fe cation</name>
        <dbReference type="ChEBI" id="CHEBI:24875"/>
    </ligand>
</feature>
<name>A0AA95NKN4_9BURK</name>
<organism evidence="6 7">
    <name type="scientific">Paucibacter sediminis</name>
    <dbReference type="NCBI Taxonomy" id="3019553"/>
    <lineage>
        <taxon>Bacteria</taxon>
        <taxon>Pseudomonadati</taxon>
        <taxon>Pseudomonadota</taxon>
        <taxon>Betaproteobacteria</taxon>
        <taxon>Burkholderiales</taxon>
        <taxon>Sphaerotilaceae</taxon>
        <taxon>Roseateles</taxon>
    </lineage>
</organism>
<dbReference type="Proteomes" id="UP001177769">
    <property type="component" value="Chromosome"/>
</dbReference>
<feature type="binding site" evidence="2">
    <location>
        <position position="103"/>
    </location>
    <ligand>
        <name>Fe cation</name>
        <dbReference type="ChEBI" id="CHEBI:24875"/>
    </ligand>
</feature>
<dbReference type="PANTHER" id="PTHR13903:SF8">
    <property type="entry name" value="PIRIN"/>
    <property type="match status" value="1"/>
</dbReference>
<evidence type="ECO:0000259" key="4">
    <source>
        <dbReference type="Pfam" id="PF02678"/>
    </source>
</evidence>
<evidence type="ECO:0000259" key="5">
    <source>
        <dbReference type="Pfam" id="PF05726"/>
    </source>
</evidence>
<dbReference type="Pfam" id="PF02678">
    <property type="entry name" value="Pirin"/>
    <property type="match status" value="1"/>
</dbReference>
<dbReference type="InterPro" id="IPR008778">
    <property type="entry name" value="Pirin_C_dom"/>
</dbReference>
<dbReference type="CDD" id="cd02909">
    <property type="entry name" value="cupin_pirin_N"/>
    <property type="match status" value="1"/>
</dbReference>
<dbReference type="RefSeq" id="WP_285233777.1">
    <property type="nucleotide sequence ID" value="NZ_CP116346.1"/>
</dbReference>
<dbReference type="Gene3D" id="2.60.120.10">
    <property type="entry name" value="Jelly Rolls"/>
    <property type="match status" value="2"/>
</dbReference>
<dbReference type="PANTHER" id="PTHR13903">
    <property type="entry name" value="PIRIN-RELATED"/>
    <property type="match status" value="1"/>
</dbReference>
<dbReference type="InterPro" id="IPR011051">
    <property type="entry name" value="RmlC_Cupin_sf"/>
</dbReference>
<feature type="domain" description="Pirin N-terminal" evidence="4">
    <location>
        <begin position="20"/>
        <end position="117"/>
    </location>
</feature>
<keyword evidence="7" id="KW-1185">Reference proteome</keyword>
<accession>A0AA95NKN4</accession>
<evidence type="ECO:0000256" key="3">
    <source>
        <dbReference type="RuleBase" id="RU003457"/>
    </source>
</evidence>
<dbReference type="GO" id="GO:0046872">
    <property type="term" value="F:metal ion binding"/>
    <property type="evidence" value="ECO:0007669"/>
    <property type="project" value="UniProtKB-KW"/>
</dbReference>
<dbReference type="Pfam" id="PF05726">
    <property type="entry name" value="Pirin_C"/>
    <property type="match status" value="1"/>
</dbReference>
<dbReference type="SUPFAM" id="SSF51182">
    <property type="entry name" value="RmlC-like cupins"/>
    <property type="match status" value="1"/>
</dbReference>
<keyword evidence="2" id="KW-0408">Iron</keyword>
<dbReference type="InterPro" id="IPR012093">
    <property type="entry name" value="Pirin"/>
</dbReference>
<feature type="domain" description="Pirin C-terminal" evidence="5">
    <location>
        <begin position="169"/>
        <end position="271"/>
    </location>
</feature>
<comment type="similarity">
    <text evidence="1 3">Belongs to the pirin family.</text>
</comment>
<reference evidence="6" key="1">
    <citation type="submission" date="2023-01" db="EMBL/GenBank/DDBJ databases">
        <title>Whole genome sequence of Paucibacter sp. S2-9 isolated from pond sediment.</title>
        <authorList>
            <person name="Jung J.Y."/>
        </authorList>
    </citation>
    <scope>NUCLEOTIDE SEQUENCE</scope>
    <source>
        <strain evidence="6">S2-9</strain>
    </source>
</reference>
<evidence type="ECO:0000313" key="7">
    <source>
        <dbReference type="Proteomes" id="UP001177769"/>
    </source>
</evidence>
<dbReference type="EMBL" id="CP116346">
    <property type="protein sequence ID" value="WIT12676.1"/>
    <property type="molecule type" value="Genomic_DNA"/>
</dbReference>
<dbReference type="InterPro" id="IPR003829">
    <property type="entry name" value="Pirin_N_dom"/>
</dbReference>
<evidence type="ECO:0000313" key="6">
    <source>
        <dbReference type="EMBL" id="WIT12676.1"/>
    </source>
</evidence>
<dbReference type="PIRSF" id="PIRSF006232">
    <property type="entry name" value="Pirin"/>
    <property type="match status" value="1"/>
</dbReference>
<protein>
    <submittedName>
        <fullName evidence="6">Pirin family protein</fullName>
    </submittedName>
</protein>
<sequence length="301" mass="32775">MSKKFELLPAHFGDVGGLTIRRALPTARRRMVGAWCFLDHAGPAELPADKPMRVGPHPHTGLQTFSWLIEGEVLHRDSLGTVQMLRPGQVNLMTAGRGIAHSEESQTARLQLAQLWIALPDAQRFCEPAFEHFPLLPQLALNGFNTTLLVGRYGAAHSPVPSHTPLLGMDLRCQAPASTELLLTPGYEHGLMALEGELQIGMEDGERQTLSPGQLLYLAPGAHRLQLSSAAPARLLLLGGTPFEEPVLLWWNFVARDSEEVQRFAADWNAGIGFGTVQGYAGERLLAPDPAGLKLKSPARN</sequence>
<feature type="binding site" evidence="2">
    <location>
        <position position="57"/>
    </location>
    <ligand>
        <name>Fe cation</name>
        <dbReference type="ChEBI" id="CHEBI:24875"/>
    </ligand>
</feature>
<gene>
    <name evidence="6" type="ORF">PFX98_03430</name>
</gene>
<evidence type="ECO:0000256" key="2">
    <source>
        <dbReference type="PIRSR" id="PIRSR006232-1"/>
    </source>
</evidence>
<dbReference type="InterPro" id="IPR014710">
    <property type="entry name" value="RmlC-like_jellyroll"/>
</dbReference>
<dbReference type="AlphaFoldDB" id="A0AA95NKN4"/>
<feature type="binding site" evidence="2">
    <location>
        <position position="59"/>
    </location>
    <ligand>
        <name>Fe cation</name>
        <dbReference type="ChEBI" id="CHEBI:24875"/>
    </ligand>
</feature>
<evidence type="ECO:0000256" key="1">
    <source>
        <dbReference type="ARBA" id="ARBA00008416"/>
    </source>
</evidence>
<comment type="cofactor">
    <cofactor evidence="2">
        <name>Fe cation</name>
        <dbReference type="ChEBI" id="CHEBI:24875"/>
    </cofactor>
    <text evidence="2">Binds 1 Fe cation per subunit.</text>
</comment>
<proteinExistence type="inferred from homology"/>